<keyword evidence="3" id="KW-1185">Reference proteome</keyword>
<evidence type="ECO:0000313" key="3">
    <source>
        <dbReference type="Proteomes" id="UP000299102"/>
    </source>
</evidence>
<evidence type="ECO:0000256" key="1">
    <source>
        <dbReference type="SAM" id="MobiDB-lite"/>
    </source>
</evidence>
<dbReference type="AlphaFoldDB" id="A0A4C1ZEP7"/>
<comment type="caution">
    <text evidence="2">The sequence shown here is derived from an EMBL/GenBank/DDBJ whole genome shotgun (WGS) entry which is preliminary data.</text>
</comment>
<dbReference type="EMBL" id="BGZK01001716">
    <property type="protein sequence ID" value="GBP85077.1"/>
    <property type="molecule type" value="Genomic_DNA"/>
</dbReference>
<feature type="non-terminal residue" evidence="2">
    <location>
        <position position="1"/>
    </location>
</feature>
<protein>
    <submittedName>
        <fullName evidence="2">Uncharacterized protein</fullName>
    </submittedName>
</protein>
<accession>A0A4C1ZEP7</accession>
<feature type="compositionally biased region" description="Low complexity" evidence="1">
    <location>
        <begin position="129"/>
        <end position="147"/>
    </location>
</feature>
<evidence type="ECO:0000313" key="2">
    <source>
        <dbReference type="EMBL" id="GBP85077.1"/>
    </source>
</evidence>
<organism evidence="2 3">
    <name type="scientific">Eumeta variegata</name>
    <name type="common">Bagworm moth</name>
    <name type="synonym">Eumeta japonica</name>
    <dbReference type="NCBI Taxonomy" id="151549"/>
    <lineage>
        <taxon>Eukaryota</taxon>
        <taxon>Metazoa</taxon>
        <taxon>Ecdysozoa</taxon>
        <taxon>Arthropoda</taxon>
        <taxon>Hexapoda</taxon>
        <taxon>Insecta</taxon>
        <taxon>Pterygota</taxon>
        <taxon>Neoptera</taxon>
        <taxon>Endopterygota</taxon>
        <taxon>Lepidoptera</taxon>
        <taxon>Glossata</taxon>
        <taxon>Ditrysia</taxon>
        <taxon>Tineoidea</taxon>
        <taxon>Psychidae</taxon>
        <taxon>Oiketicinae</taxon>
        <taxon>Eumeta</taxon>
    </lineage>
</organism>
<name>A0A4C1ZEP7_EUMVA</name>
<dbReference type="Proteomes" id="UP000299102">
    <property type="component" value="Unassembled WGS sequence"/>
</dbReference>
<gene>
    <name evidence="2" type="ORF">EVAR_51196_1</name>
</gene>
<proteinExistence type="predicted"/>
<reference evidence="2 3" key="1">
    <citation type="journal article" date="2019" name="Commun. Biol.">
        <title>The bagworm genome reveals a unique fibroin gene that provides high tensile strength.</title>
        <authorList>
            <person name="Kono N."/>
            <person name="Nakamura H."/>
            <person name="Ohtoshi R."/>
            <person name="Tomita M."/>
            <person name="Numata K."/>
            <person name="Arakawa K."/>
        </authorList>
    </citation>
    <scope>NUCLEOTIDE SEQUENCE [LARGE SCALE GENOMIC DNA]</scope>
</reference>
<sequence>IFLAARFEEKQEKPENTWPRVLVRTSGNGAIYQQKRALTTSSTPYPAHPYDFRFRARLGKPEICAPSRRTGVPNPKIFSWPVPEEIGKTRNHVATRSRFLSPRTTRDTSGDTGAEGEPKTVYRSPLRLVVPARSKPKSSSPWPVPEKFGNRKPVATRFPKEGLRGSGDGSN</sequence>
<feature type="region of interest" description="Disordered" evidence="1">
    <location>
        <begin position="89"/>
        <end position="171"/>
    </location>
</feature>